<dbReference type="SMART" id="SM00066">
    <property type="entry name" value="GAL4"/>
    <property type="match status" value="1"/>
</dbReference>
<evidence type="ECO:0000256" key="6">
    <source>
        <dbReference type="ARBA" id="ARBA00023242"/>
    </source>
</evidence>
<gene>
    <name evidence="8" type="ORF">AMS68_002106</name>
</gene>
<keyword evidence="6" id="KW-0539">Nucleus</keyword>
<dbReference type="CDD" id="cd00067">
    <property type="entry name" value="GAL4"/>
    <property type="match status" value="1"/>
</dbReference>
<name>A0A6H0XPP0_9PEZI</name>
<dbReference type="PROSITE" id="PS50048">
    <property type="entry name" value="ZN2_CY6_FUNGAL_2"/>
    <property type="match status" value="1"/>
</dbReference>
<dbReference type="PANTHER" id="PTHR36206:SF12">
    <property type="entry name" value="ASPERCRYPTIN BIOSYNTHESIS CLUSTER-SPECIFIC TRANSCRIPTION REGULATOR ATNN-RELATED"/>
    <property type="match status" value="1"/>
</dbReference>
<dbReference type="EMBL" id="CP051140">
    <property type="protein sequence ID" value="QIW96588.1"/>
    <property type="molecule type" value="Genomic_DNA"/>
</dbReference>
<dbReference type="PROSITE" id="PS00463">
    <property type="entry name" value="ZN2_CY6_FUNGAL_1"/>
    <property type="match status" value="1"/>
</dbReference>
<organism evidence="8 9">
    <name type="scientific">Peltaster fructicola</name>
    <dbReference type="NCBI Taxonomy" id="286661"/>
    <lineage>
        <taxon>Eukaryota</taxon>
        <taxon>Fungi</taxon>
        <taxon>Dikarya</taxon>
        <taxon>Ascomycota</taxon>
        <taxon>Pezizomycotina</taxon>
        <taxon>Dothideomycetes</taxon>
        <taxon>Dothideomycetes incertae sedis</taxon>
        <taxon>Peltaster</taxon>
    </lineage>
</organism>
<dbReference type="GO" id="GO:0000981">
    <property type="term" value="F:DNA-binding transcription factor activity, RNA polymerase II-specific"/>
    <property type="evidence" value="ECO:0007669"/>
    <property type="project" value="InterPro"/>
</dbReference>
<dbReference type="AlphaFoldDB" id="A0A6H0XPP0"/>
<evidence type="ECO:0000256" key="1">
    <source>
        <dbReference type="ARBA" id="ARBA00022723"/>
    </source>
</evidence>
<keyword evidence="2" id="KW-0862">Zinc</keyword>
<keyword evidence="3" id="KW-0805">Transcription regulation</keyword>
<evidence type="ECO:0000313" key="8">
    <source>
        <dbReference type="EMBL" id="QIW96588.1"/>
    </source>
</evidence>
<keyword evidence="1" id="KW-0479">Metal-binding</keyword>
<evidence type="ECO:0000256" key="5">
    <source>
        <dbReference type="ARBA" id="ARBA00023163"/>
    </source>
</evidence>
<proteinExistence type="predicted"/>
<sequence>MSARRPRLKSRNGCQNCKRRRKKCDESRPVCGDCARLQLNCHWELRQISTSKQALDLLGHIRVLSHVPRLRVAAKDFDCVDYFYSRLLPSFTTCQPAIAWGGILSCLIYNNVAFRKIVAAIGSQHRTESDVAYYHALTFWRMEVSTYALDQAPIMVVGCLLFIILESLRGSKANLTLHLRNAVRIVNTTMPKPALIAQIRPFLGILQGFCTSAWLYTQSGTGDKNLKAMMDVQFRGTIDQLLQGEEDDQLEVNWLIMQVMKTRVDATMRRCRGETADDLPRIFEELKRRANRVRDRVADASSMELRATYVRSLVLVAKLGGRDSKEFGLAVDAIEQLILPMGREKQRNSFSLGLDLINTLEVIITGTVDPETKSRALALLSVCPEREGLWQARSVQQVLCSEVEEDKVERKLHEGVAID</sequence>
<dbReference type="PANTHER" id="PTHR36206">
    <property type="entry name" value="ASPERCRYPTIN BIOSYNTHESIS CLUSTER-SPECIFIC TRANSCRIPTION REGULATOR ATNN-RELATED"/>
    <property type="match status" value="1"/>
</dbReference>
<accession>A0A6H0XPP0</accession>
<dbReference type="Gene3D" id="4.10.240.10">
    <property type="entry name" value="Zn(2)-C6 fungal-type DNA-binding domain"/>
    <property type="match status" value="1"/>
</dbReference>
<evidence type="ECO:0000313" key="9">
    <source>
        <dbReference type="Proteomes" id="UP000503462"/>
    </source>
</evidence>
<dbReference type="InterPro" id="IPR036864">
    <property type="entry name" value="Zn2-C6_fun-type_DNA-bd_sf"/>
</dbReference>
<dbReference type="GO" id="GO:0008270">
    <property type="term" value="F:zinc ion binding"/>
    <property type="evidence" value="ECO:0007669"/>
    <property type="project" value="InterPro"/>
</dbReference>
<evidence type="ECO:0000256" key="4">
    <source>
        <dbReference type="ARBA" id="ARBA00023125"/>
    </source>
</evidence>
<keyword evidence="9" id="KW-1185">Reference proteome</keyword>
<feature type="domain" description="Zn(2)-C6 fungal-type" evidence="7">
    <location>
        <begin position="13"/>
        <end position="43"/>
    </location>
</feature>
<evidence type="ECO:0000259" key="7">
    <source>
        <dbReference type="PROSITE" id="PS50048"/>
    </source>
</evidence>
<dbReference type="GO" id="GO:0003677">
    <property type="term" value="F:DNA binding"/>
    <property type="evidence" value="ECO:0007669"/>
    <property type="project" value="UniProtKB-KW"/>
</dbReference>
<dbReference type="SUPFAM" id="SSF57701">
    <property type="entry name" value="Zn2/Cys6 DNA-binding domain"/>
    <property type="match status" value="1"/>
</dbReference>
<dbReference type="Pfam" id="PF00172">
    <property type="entry name" value="Zn_clus"/>
    <property type="match status" value="1"/>
</dbReference>
<dbReference type="OrthoDB" id="4937900at2759"/>
<dbReference type="InterPro" id="IPR001138">
    <property type="entry name" value="Zn2Cys6_DnaBD"/>
</dbReference>
<reference evidence="8 9" key="1">
    <citation type="journal article" date="2016" name="Sci. Rep.">
        <title>Peltaster fructicola genome reveals evolution from an invasive phytopathogen to an ectophytic parasite.</title>
        <authorList>
            <person name="Xu C."/>
            <person name="Chen H."/>
            <person name="Gleason M.L."/>
            <person name="Xu J.R."/>
            <person name="Liu H."/>
            <person name="Zhang R."/>
            <person name="Sun G."/>
        </authorList>
    </citation>
    <scope>NUCLEOTIDE SEQUENCE [LARGE SCALE GENOMIC DNA]</scope>
    <source>
        <strain evidence="8 9">LNHT1506</strain>
    </source>
</reference>
<dbReference type="InterPro" id="IPR052360">
    <property type="entry name" value="Transcr_Regulatory_Proteins"/>
</dbReference>
<dbReference type="Proteomes" id="UP000503462">
    <property type="component" value="Chromosome 2"/>
</dbReference>
<evidence type="ECO:0000256" key="2">
    <source>
        <dbReference type="ARBA" id="ARBA00022833"/>
    </source>
</evidence>
<protein>
    <recommendedName>
        <fullName evidence="7">Zn(2)-C6 fungal-type domain-containing protein</fullName>
    </recommendedName>
</protein>
<evidence type="ECO:0000256" key="3">
    <source>
        <dbReference type="ARBA" id="ARBA00023015"/>
    </source>
</evidence>
<keyword evidence="4" id="KW-0238">DNA-binding</keyword>
<keyword evidence="5" id="KW-0804">Transcription</keyword>